<gene>
    <name evidence="8" type="primary">MED4</name>
    <name evidence="10" type="ORF">DIURU_004033</name>
</gene>
<comment type="subunit">
    <text evidence="8">Component of the Mediator complex.</text>
</comment>
<keyword evidence="11" id="KW-1185">Reference proteome</keyword>
<feature type="compositionally biased region" description="Polar residues" evidence="9">
    <location>
        <begin position="147"/>
        <end position="158"/>
    </location>
</feature>
<dbReference type="PANTHER" id="PTHR13208:SF2">
    <property type="entry name" value="MEDIATOR OF RNA POLYMERASE II TRANSCRIPTION SUBUNIT 4"/>
    <property type="match status" value="1"/>
</dbReference>
<evidence type="ECO:0000256" key="7">
    <source>
        <dbReference type="ARBA" id="ARBA00031257"/>
    </source>
</evidence>
<evidence type="ECO:0000256" key="5">
    <source>
        <dbReference type="ARBA" id="ARBA00023163"/>
    </source>
</evidence>
<feature type="compositionally biased region" description="Polar residues" evidence="9">
    <location>
        <begin position="25"/>
        <end position="44"/>
    </location>
</feature>
<reference evidence="10 11" key="1">
    <citation type="submission" date="2019-07" db="EMBL/GenBank/DDBJ databases">
        <title>Genome assembly of two rare yeast pathogens: Diutina rugosa and Trichomonascus ciferrii.</title>
        <authorList>
            <person name="Mixao V."/>
            <person name="Saus E."/>
            <person name="Hansen A."/>
            <person name="Lass-Flor C."/>
            <person name="Gabaldon T."/>
        </authorList>
    </citation>
    <scope>NUCLEOTIDE SEQUENCE [LARGE SCALE GENOMIC DNA]</scope>
    <source>
        <strain evidence="10 11">CBS 613</strain>
    </source>
</reference>
<dbReference type="OrthoDB" id="1929813at2759"/>
<evidence type="ECO:0000256" key="6">
    <source>
        <dbReference type="ARBA" id="ARBA00023242"/>
    </source>
</evidence>
<dbReference type="GO" id="GO:0003712">
    <property type="term" value="F:transcription coregulator activity"/>
    <property type="evidence" value="ECO:0007669"/>
    <property type="project" value="InterPro"/>
</dbReference>
<feature type="region of interest" description="Disordered" evidence="9">
    <location>
        <begin position="144"/>
        <end position="163"/>
    </location>
</feature>
<evidence type="ECO:0000256" key="8">
    <source>
        <dbReference type="RuleBase" id="RU364141"/>
    </source>
</evidence>
<feature type="region of interest" description="Disordered" evidence="9">
    <location>
        <begin position="261"/>
        <end position="308"/>
    </location>
</feature>
<dbReference type="InterPro" id="IPR019258">
    <property type="entry name" value="Mediator_Med4"/>
</dbReference>
<dbReference type="EMBL" id="SWFT01000119">
    <property type="protein sequence ID" value="KAA8899992.1"/>
    <property type="molecule type" value="Genomic_DNA"/>
</dbReference>
<name>A0A642UNB0_DIURU</name>
<comment type="function">
    <text evidence="8">Component of the Mediator complex, a coactivator involved in the regulated transcription of nearly all RNA polymerase II-dependent genes. Mediator functions as a bridge to convey information from gene-specific regulatory proteins to the basal RNA polymerase II transcription machinery. Mediator is recruited to promoters by direct interactions with regulatory proteins and serves as a scaffold for the assembly of a functional preinitiation complex with RNA polymerase II and the general transcription factors.</text>
</comment>
<dbReference type="PANTHER" id="PTHR13208">
    <property type="entry name" value="MEDIATOR OF RNA POLYMERASE II TRANSCRIPTION SUBUNIT 4"/>
    <property type="match status" value="1"/>
</dbReference>
<evidence type="ECO:0000313" key="11">
    <source>
        <dbReference type="Proteomes" id="UP000449547"/>
    </source>
</evidence>
<dbReference type="Pfam" id="PF10018">
    <property type="entry name" value="Med4"/>
    <property type="match status" value="1"/>
</dbReference>
<evidence type="ECO:0000256" key="2">
    <source>
        <dbReference type="ARBA" id="ARBA00009626"/>
    </source>
</evidence>
<feature type="compositionally biased region" description="Basic and acidic residues" evidence="9">
    <location>
        <begin position="262"/>
        <end position="272"/>
    </location>
</feature>
<proteinExistence type="inferred from homology"/>
<feature type="compositionally biased region" description="Basic and acidic residues" evidence="9">
    <location>
        <begin position="284"/>
        <end position="294"/>
    </location>
</feature>
<keyword evidence="6 8" id="KW-0539">Nucleus</keyword>
<dbReference type="OMA" id="PFQIHPN"/>
<evidence type="ECO:0000256" key="1">
    <source>
        <dbReference type="ARBA" id="ARBA00004123"/>
    </source>
</evidence>
<evidence type="ECO:0000256" key="9">
    <source>
        <dbReference type="SAM" id="MobiDB-lite"/>
    </source>
</evidence>
<sequence length="308" mass="34208">MLSEQPVSRKGSSTRLNQLGRPGTPTGTNYVSSSLNPKNGSHGNSAASAAFNKLPIVEDVSKFEENLAKLSRKITSFNDTGIQGFVKELISINDDLRMRTTDLEKHRKLGLEIRDLEKQSHTYDQKFNEILKELISCRSELKKLPNAPTTPQANSTQTDDPRFAGKFKRGVVEGLIEEPPNMEEVLKYASKLSKFTKAPPTMANLQFQIHPNNYVWPAEDALRRGMLALSSLKPEDVIADELGTSTTDVQETVDSIAIDDTPSEKTVSKENPENGSFTGYGDIGRNDHADKDNDLDLNLYEYDDDLSD</sequence>
<evidence type="ECO:0000256" key="3">
    <source>
        <dbReference type="ARBA" id="ARBA00020629"/>
    </source>
</evidence>
<dbReference type="GO" id="GO:0006357">
    <property type="term" value="P:regulation of transcription by RNA polymerase II"/>
    <property type="evidence" value="ECO:0007669"/>
    <property type="project" value="InterPro"/>
</dbReference>
<protein>
    <recommendedName>
        <fullName evidence="3 8">Mediator of RNA polymerase II transcription subunit 4</fullName>
    </recommendedName>
    <alternativeName>
        <fullName evidence="7 8">Mediator complex subunit 4</fullName>
    </alternativeName>
</protein>
<comment type="caution">
    <text evidence="10">The sequence shown here is derived from an EMBL/GenBank/DDBJ whole genome shotgun (WGS) entry which is preliminary data.</text>
</comment>
<dbReference type="VEuPathDB" id="FungiDB:DIURU_004033"/>
<evidence type="ECO:0000256" key="4">
    <source>
        <dbReference type="ARBA" id="ARBA00023015"/>
    </source>
</evidence>
<dbReference type="GO" id="GO:0016592">
    <property type="term" value="C:mediator complex"/>
    <property type="evidence" value="ECO:0007669"/>
    <property type="project" value="InterPro"/>
</dbReference>
<keyword evidence="4 8" id="KW-0805">Transcription regulation</keyword>
<accession>A0A642UNB0</accession>
<dbReference type="Proteomes" id="UP000449547">
    <property type="component" value="Unassembled WGS sequence"/>
</dbReference>
<keyword evidence="5 8" id="KW-0804">Transcription</keyword>
<comment type="similarity">
    <text evidence="2 8">Belongs to the Mediator complex subunit 4 family.</text>
</comment>
<keyword evidence="8" id="KW-0010">Activator</keyword>
<organism evidence="10 11">
    <name type="scientific">Diutina rugosa</name>
    <name type="common">Yeast</name>
    <name type="synonym">Candida rugosa</name>
    <dbReference type="NCBI Taxonomy" id="5481"/>
    <lineage>
        <taxon>Eukaryota</taxon>
        <taxon>Fungi</taxon>
        <taxon>Dikarya</taxon>
        <taxon>Ascomycota</taxon>
        <taxon>Saccharomycotina</taxon>
        <taxon>Pichiomycetes</taxon>
        <taxon>Debaryomycetaceae</taxon>
        <taxon>Diutina</taxon>
    </lineage>
</organism>
<evidence type="ECO:0000313" key="10">
    <source>
        <dbReference type="EMBL" id="KAA8899992.1"/>
    </source>
</evidence>
<dbReference type="AlphaFoldDB" id="A0A642UNB0"/>
<comment type="subcellular location">
    <subcellularLocation>
        <location evidence="1 8">Nucleus</location>
    </subcellularLocation>
</comment>
<dbReference type="GO" id="GO:0070847">
    <property type="term" value="C:core mediator complex"/>
    <property type="evidence" value="ECO:0007669"/>
    <property type="project" value="TreeGrafter"/>
</dbReference>
<feature type="region of interest" description="Disordered" evidence="9">
    <location>
        <begin position="1"/>
        <end position="46"/>
    </location>
</feature>